<dbReference type="InterPro" id="IPR011041">
    <property type="entry name" value="Quinoprot_gluc/sorb_DH_b-prop"/>
</dbReference>
<dbReference type="Gene3D" id="2.130.10.10">
    <property type="entry name" value="YVTN repeat-like/Quinoprotein amine dehydrogenase"/>
    <property type="match status" value="1"/>
</dbReference>
<dbReference type="InterPro" id="IPR001680">
    <property type="entry name" value="WD40_rpt"/>
</dbReference>
<dbReference type="GO" id="GO:0006893">
    <property type="term" value="P:Golgi to plasma membrane transport"/>
    <property type="evidence" value="ECO:0007669"/>
    <property type="project" value="TreeGrafter"/>
</dbReference>
<dbReference type="AlphaFoldDB" id="A0A2H3JBZ1"/>
<feature type="compositionally biased region" description="Polar residues" evidence="2">
    <location>
        <begin position="472"/>
        <end position="493"/>
    </location>
</feature>
<dbReference type="CDD" id="cd15873">
    <property type="entry name" value="R-SNARE_STXBP5_6"/>
    <property type="match status" value="1"/>
</dbReference>
<sequence length="998" mass="105616">MSPYTVPSNLWQLYEEKVQASGMPTLATPVSNMIVDAVIHPRDLNLLFVAYEGGVILSDLKQRNTVRVYELVLPPGAPGGAGYYASDILLPRRPPVTALAVHPSGHVLAVGHADGSIAFWALEDEDRPLIVRTLDSNEDEDVGALDVDKLEAALPNGHAPENHPNAVAEAREPIFKLAWSGFPNSADIRGGDTVLTVLGGLTSNAPPGLTTFLLPPLNPPASPNPTQEELHPDIRTAIRGSLVPLDSHTYSTAGAVQDFLLVPRANPHFSGTWDPQAVLLLSDSDLDATNTIRIVEAYEFPPPAFGSATMTPAELNPASGGTEGDDPHAALTEELASTLRSMSLSADPRPVRLPMAFWGLAGSAIVRLDKSTYAQLVRQEEGKAGIGEDMALPLKGGKAWVEDTEGQMKLMKFQPRRVMITHDHDLNLRFLDLSAQLLITSVDTPMSTAFPNPLHALTIELGPLIHDPSLRLSSPGSSVNNASPSGSQISLEKSATDAGGPRIDSVYLAAESLECVTVMKNGAVIVHRLDAGDAHSPVESTDEELVSLTRIPVRSHLRFRPFFAVKPGCGQVTACAISDIGFLAVGYATGNLLIIDMRGPRVIFRNASSKKENRHSLIGRQSQREPVVALTWAIGPIASDPTPRIRLIAASASGPASIHAISRTTEGAWTVLSPPASSEASARTVPGGSVVLDAKTGARSTADRQALASVLSGEAAALDPTGTRGRKTASVWVSAGYKSVRCVADLDGERIAKADWGSKAGNVLRVEVVEKNNARALVAFTDHSEALVYSLPFLEHLHTLQLPQSGLSRLSSDSSGDYLTHTYDPATGLVRATHYGTVFGTRRTAPYAAPLTDLAHGRGTVPAQPAPVPLEPQGVIGSVLGYLGRGVTPGAEIDALLAGPDRPEPAVSAYDARGRPPPASRDAQAADTGPSAFQQASASMSTGVGDLYNRLGNALAERGEMLGSLEEQFKSLEEGSKGMVAQAQKLAAQQSAKRWFGF</sequence>
<dbReference type="EMBL" id="KB467831">
    <property type="protein sequence ID" value="PCH34194.1"/>
    <property type="molecule type" value="Genomic_DNA"/>
</dbReference>
<evidence type="ECO:0000256" key="2">
    <source>
        <dbReference type="SAM" id="MobiDB-lite"/>
    </source>
</evidence>
<dbReference type="OMA" id="AWSGFPN"/>
<evidence type="ECO:0000313" key="5">
    <source>
        <dbReference type="Proteomes" id="UP000218811"/>
    </source>
</evidence>
<feature type="region of interest" description="Disordered" evidence="2">
    <location>
        <begin position="897"/>
        <end position="938"/>
    </location>
</feature>
<dbReference type="STRING" id="742152.A0A2H3JBZ1"/>
<reference evidence="4 5" key="1">
    <citation type="journal article" date="2012" name="Science">
        <title>The Paleozoic origin of enzymatic lignin decomposition reconstructed from 31 fungal genomes.</title>
        <authorList>
            <person name="Floudas D."/>
            <person name="Binder M."/>
            <person name="Riley R."/>
            <person name="Barry K."/>
            <person name="Blanchette R.A."/>
            <person name="Henrissat B."/>
            <person name="Martinez A.T."/>
            <person name="Otillar R."/>
            <person name="Spatafora J.W."/>
            <person name="Yadav J.S."/>
            <person name="Aerts A."/>
            <person name="Benoit I."/>
            <person name="Boyd A."/>
            <person name="Carlson A."/>
            <person name="Copeland A."/>
            <person name="Coutinho P.M."/>
            <person name="de Vries R.P."/>
            <person name="Ferreira P."/>
            <person name="Findley K."/>
            <person name="Foster B."/>
            <person name="Gaskell J."/>
            <person name="Glotzer D."/>
            <person name="Gorecki P."/>
            <person name="Heitman J."/>
            <person name="Hesse C."/>
            <person name="Hori C."/>
            <person name="Igarashi K."/>
            <person name="Jurgens J.A."/>
            <person name="Kallen N."/>
            <person name="Kersten P."/>
            <person name="Kohler A."/>
            <person name="Kuees U."/>
            <person name="Kumar T.K.A."/>
            <person name="Kuo A."/>
            <person name="LaButti K."/>
            <person name="Larrondo L.F."/>
            <person name="Lindquist E."/>
            <person name="Ling A."/>
            <person name="Lombard V."/>
            <person name="Lucas S."/>
            <person name="Lundell T."/>
            <person name="Martin R."/>
            <person name="McLaughlin D.J."/>
            <person name="Morgenstern I."/>
            <person name="Morin E."/>
            <person name="Murat C."/>
            <person name="Nagy L.G."/>
            <person name="Nolan M."/>
            <person name="Ohm R.A."/>
            <person name="Patyshakuliyeva A."/>
            <person name="Rokas A."/>
            <person name="Ruiz-Duenas F.J."/>
            <person name="Sabat G."/>
            <person name="Salamov A."/>
            <person name="Samejima M."/>
            <person name="Schmutz J."/>
            <person name="Slot J.C."/>
            <person name="St John F."/>
            <person name="Stenlid J."/>
            <person name="Sun H."/>
            <person name="Sun S."/>
            <person name="Syed K."/>
            <person name="Tsang A."/>
            <person name="Wiebenga A."/>
            <person name="Young D."/>
            <person name="Pisabarro A."/>
            <person name="Eastwood D.C."/>
            <person name="Martin F."/>
            <person name="Cullen D."/>
            <person name="Grigoriev I.V."/>
            <person name="Hibbett D.S."/>
        </authorList>
    </citation>
    <scope>NUCLEOTIDE SEQUENCE [LARGE SCALE GENOMIC DNA]</scope>
    <source>
        <strain evidence="4 5">MD-104</strain>
    </source>
</reference>
<dbReference type="GO" id="GO:0045159">
    <property type="term" value="F:myosin II binding"/>
    <property type="evidence" value="ECO:0007669"/>
    <property type="project" value="TreeGrafter"/>
</dbReference>
<keyword evidence="1" id="KW-0853">WD repeat</keyword>
<dbReference type="InterPro" id="IPR013905">
    <property type="entry name" value="Lgl_C_dom"/>
</dbReference>
<dbReference type="Pfam" id="PF08596">
    <property type="entry name" value="Lgl_C"/>
    <property type="match status" value="1"/>
</dbReference>
<proteinExistence type="predicted"/>
<organism evidence="4 5">
    <name type="scientific">Wolfiporia cocos (strain MD-104)</name>
    <name type="common">Brown rot fungus</name>
    <dbReference type="NCBI Taxonomy" id="742152"/>
    <lineage>
        <taxon>Eukaryota</taxon>
        <taxon>Fungi</taxon>
        <taxon>Dikarya</taxon>
        <taxon>Basidiomycota</taxon>
        <taxon>Agaricomycotina</taxon>
        <taxon>Agaricomycetes</taxon>
        <taxon>Polyporales</taxon>
        <taxon>Phaeolaceae</taxon>
        <taxon>Wolfiporia</taxon>
    </lineage>
</organism>
<dbReference type="PANTHER" id="PTHR10241:SF25">
    <property type="entry name" value="TOMOSYN, ISOFORM C"/>
    <property type="match status" value="1"/>
</dbReference>
<feature type="repeat" description="WD" evidence="1">
    <location>
        <begin position="89"/>
        <end position="130"/>
    </location>
</feature>
<dbReference type="Proteomes" id="UP000218811">
    <property type="component" value="Unassembled WGS sequence"/>
</dbReference>
<dbReference type="InterPro" id="IPR015943">
    <property type="entry name" value="WD40/YVTN_repeat-like_dom_sf"/>
</dbReference>
<dbReference type="GO" id="GO:0005886">
    <property type="term" value="C:plasma membrane"/>
    <property type="evidence" value="ECO:0007669"/>
    <property type="project" value="TreeGrafter"/>
</dbReference>
<evidence type="ECO:0000259" key="3">
    <source>
        <dbReference type="Pfam" id="PF08596"/>
    </source>
</evidence>
<dbReference type="OrthoDB" id="19944at2759"/>
<keyword evidence="5" id="KW-1185">Reference proteome</keyword>
<dbReference type="PROSITE" id="PS50082">
    <property type="entry name" value="WD_REPEATS_2"/>
    <property type="match status" value="1"/>
</dbReference>
<dbReference type="GO" id="GO:0005096">
    <property type="term" value="F:GTPase activator activity"/>
    <property type="evidence" value="ECO:0007669"/>
    <property type="project" value="TreeGrafter"/>
</dbReference>
<feature type="region of interest" description="Disordered" evidence="2">
    <location>
        <begin position="472"/>
        <end position="498"/>
    </location>
</feature>
<evidence type="ECO:0000256" key="1">
    <source>
        <dbReference type="PROSITE-ProRule" id="PRU00221"/>
    </source>
</evidence>
<accession>A0A2H3JBZ1</accession>
<evidence type="ECO:0000313" key="4">
    <source>
        <dbReference type="EMBL" id="PCH34194.1"/>
    </source>
</evidence>
<name>A0A2H3JBZ1_WOLCO</name>
<dbReference type="GO" id="GO:0006887">
    <property type="term" value="P:exocytosis"/>
    <property type="evidence" value="ECO:0007669"/>
    <property type="project" value="TreeGrafter"/>
</dbReference>
<feature type="domain" description="Lethal giant larvae (Lgl)-like C-terminal" evidence="3">
    <location>
        <begin position="502"/>
        <end position="905"/>
    </location>
</feature>
<dbReference type="GO" id="GO:0005737">
    <property type="term" value="C:cytoplasm"/>
    <property type="evidence" value="ECO:0007669"/>
    <property type="project" value="TreeGrafter"/>
</dbReference>
<dbReference type="PANTHER" id="PTHR10241">
    <property type="entry name" value="LETHAL 2 GIANT LARVAE PROTEIN"/>
    <property type="match status" value="1"/>
</dbReference>
<dbReference type="SUPFAM" id="SSF50952">
    <property type="entry name" value="Soluble quinoprotein glucose dehydrogenase"/>
    <property type="match status" value="1"/>
</dbReference>
<gene>
    <name evidence="4" type="ORF">WOLCODRAFT_113329</name>
</gene>
<protein>
    <recommendedName>
        <fullName evidence="3">Lethal giant larvae (Lgl)-like C-terminal domain-containing protein</fullName>
    </recommendedName>
</protein>
<dbReference type="GO" id="GO:0019905">
    <property type="term" value="F:syntaxin binding"/>
    <property type="evidence" value="ECO:0007669"/>
    <property type="project" value="TreeGrafter"/>
</dbReference>
<dbReference type="SMART" id="SM00320">
    <property type="entry name" value="WD40"/>
    <property type="match status" value="2"/>
</dbReference>